<comment type="similarity">
    <text evidence="3">Belongs to the acetyltransferase family. RimJ subfamily.</text>
</comment>
<dbReference type="Proteomes" id="UP000281708">
    <property type="component" value="Unassembled WGS sequence"/>
</dbReference>
<dbReference type="InterPro" id="IPR016181">
    <property type="entry name" value="Acyl_CoA_acyltransferase"/>
</dbReference>
<comment type="caution">
    <text evidence="5">The sequence shown here is derived from an EMBL/GenBank/DDBJ whole genome shotgun (WGS) entry which is preliminary data.</text>
</comment>
<keyword evidence="6" id="KW-1185">Reference proteome</keyword>
<evidence type="ECO:0000313" key="6">
    <source>
        <dbReference type="Proteomes" id="UP000281708"/>
    </source>
</evidence>
<protein>
    <submittedName>
        <fullName evidence="5">GNAT family N-acetyltransferase</fullName>
    </submittedName>
</protein>
<accession>A0A3L8P4V1</accession>
<dbReference type="InterPro" id="IPR051531">
    <property type="entry name" value="N-acetyltransferase"/>
</dbReference>
<proteinExistence type="inferred from homology"/>
<name>A0A3L8P4V1_9ACTN</name>
<dbReference type="SUPFAM" id="SSF55729">
    <property type="entry name" value="Acyl-CoA N-acyltransferases (Nat)"/>
    <property type="match status" value="2"/>
</dbReference>
<feature type="domain" description="N-acetyltransferase" evidence="4">
    <location>
        <begin position="16"/>
        <end position="179"/>
    </location>
</feature>
<dbReference type="PANTHER" id="PTHR43792:SF8">
    <property type="entry name" value="[RIBOSOMAL PROTEIN US5]-ALANINE N-ACETYLTRANSFERASE"/>
    <property type="match status" value="1"/>
</dbReference>
<reference evidence="5 6" key="1">
    <citation type="submission" date="2018-10" db="EMBL/GenBank/DDBJ databases">
        <title>Marmoricola sp. 4Q3S-7 whole genome shotgun sequence.</title>
        <authorList>
            <person name="Li F."/>
        </authorList>
    </citation>
    <scope>NUCLEOTIDE SEQUENCE [LARGE SCALE GENOMIC DNA]</scope>
    <source>
        <strain evidence="5 6">4Q3S-7</strain>
    </source>
</reference>
<dbReference type="PANTHER" id="PTHR43792">
    <property type="entry name" value="GNAT FAMILY, PUTATIVE (AFU_ORTHOLOGUE AFUA_3G00765)-RELATED-RELATED"/>
    <property type="match status" value="1"/>
</dbReference>
<dbReference type="Gene3D" id="3.40.630.30">
    <property type="match status" value="2"/>
</dbReference>
<evidence type="ECO:0000256" key="3">
    <source>
        <dbReference type="ARBA" id="ARBA00038502"/>
    </source>
</evidence>
<keyword evidence="2" id="KW-0012">Acyltransferase</keyword>
<evidence type="ECO:0000313" key="5">
    <source>
        <dbReference type="EMBL" id="RLV50027.1"/>
    </source>
</evidence>
<dbReference type="PROSITE" id="PS51186">
    <property type="entry name" value="GNAT"/>
    <property type="match status" value="2"/>
</dbReference>
<feature type="domain" description="N-acetyltransferase" evidence="4">
    <location>
        <begin position="198"/>
        <end position="364"/>
    </location>
</feature>
<gene>
    <name evidence="5" type="ORF">D9V37_09165</name>
</gene>
<keyword evidence="1 5" id="KW-0808">Transferase</keyword>
<dbReference type="InterPro" id="IPR000182">
    <property type="entry name" value="GNAT_dom"/>
</dbReference>
<dbReference type="OrthoDB" id="9795188at2"/>
<sequence>MTTFPILVDPDGATVVSLRRHTEADTERVYEQCVDPLSVEFTTVPVPYTRGMARSFVTEAMPGGWESDQEWAFAVDVDGRFGGTVSLRNEGDGRAEIAYGSHPDVRGTGAMERALRLLLGWGFDTLRLQAVVWWADRGNWASRRLAWKLGFSFDGTVRGYLPQRGGRHDGWVGMLLAGEERSPRYPWFEVPTIEGERVRLRAPREDDSPRVVELENDPLTRRWNFLPEQFGDAEARAGLLRAREEMALGERLLFAAADPADDRFLGDVSLFRIHRAFGSAMLGYSTHPDARGRGLTGEAVRLALRHAFVPADEGGLGLLRVAAGAAVDNVASIAVLRRAGMREIGLERRGVRTGEGMSDALRFEALAD</sequence>
<evidence type="ECO:0000256" key="1">
    <source>
        <dbReference type="ARBA" id="ARBA00022679"/>
    </source>
</evidence>
<evidence type="ECO:0000259" key="4">
    <source>
        <dbReference type="PROSITE" id="PS51186"/>
    </source>
</evidence>
<dbReference type="RefSeq" id="WP_121805791.1">
    <property type="nucleotide sequence ID" value="NZ_RDBE01000006.1"/>
</dbReference>
<evidence type="ECO:0000256" key="2">
    <source>
        <dbReference type="ARBA" id="ARBA00023315"/>
    </source>
</evidence>
<dbReference type="GO" id="GO:0005737">
    <property type="term" value="C:cytoplasm"/>
    <property type="evidence" value="ECO:0007669"/>
    <property type="project" value="TreeGrafter"/>
</dbReference>
<dbReference type="AlphaFoldDB" id="A0A3L8P4V1"/>
<dbReference type="EMBL" id="RDBE01000006">
    <property type="protein sequence ID" value="RLV50027.1"/>
    <property type="molecule type" value="Genomic_DNA"/>
</dbReference>
<organism evidence="5 6">
    <name type="scientific">Nocardioides mangrovicus</name>
    <dbReference type="NCBI Taxonomy" id="2478913"/>
    <lineage>
        <taxon>Bacteria</taxon>
        <taxon>Bacillati</taxon>
        <taxon>Actinomycetota</taxon>
        <taxon>Actinomycetes</taxon>
        <taxon>Propionibacteriales</taxon>
        <taxon>Nocardioidaceae</taxon>
        <taxon>Nocardioides</taxon>
    </lineage>
</organism>
<dbReference type="Pfam" id="PF13302">
    <property type="entry name" value="Acetyltransf_3"/>
    <property type="match status" value="2"/>
</dbReference>
<dbReference type="GO" id="GO:0008999">
    <property type="term" value="F:protein-N-terminal-alanine acetyltransferase activity"/>
    <property type="evidence" value="ECO:0007669"/>
    <property type="project" value="TreeGrafter"/>
</dbReference>